<dbReference type="Proteomes" id="UP000054477">
    <property type="component" value="Unassembled WGS sequence"/>
</dbReference>
<sequence length="72" mass="8355">MRPRPQTTHCVICSKNKTSIRATEHAENYYQGALERGSKIYRTKRWCGPWLLVHLFSGEEVHRLNGEVELNG</sequence>
<dbReference type="EMBL" id="KN838580">
    <property type="protein sequence ID" value="KIK03421.1"/>
    <property type="molecule type" value="Genomic_DNA"/>
</dbReference>
<reference evidence="1 2" key="1">
    <citation type="submission" date="2014-04" db="EMBL/GenBank/DDBJ databases">
        <authorList>
            <consortium name="DOE Joint Genome Institute"/>
            <person name="Kuo A."/>
            <person name="Kohler A."/>
            <person name="Nagy L.G."/>
            <person name="Floudas D."/>
            <person name="Copeland A."/>
            <person name="Barry K.W."/>
            <person name="Cichocki N."/>
            <person name="Veneault-Fourrey C."/>
            <person name="LaButti K."/>
            <person name="Lindquist E.A."/>
            <person name="Lipzen A."/>
            <person name="Lundell T."/>
            <person name="Morin E."/>
            <person name="Murat C."/>
            <person name="Sun H."/>
            <person name="Tunlid A."/>
            <person name="Henrissat B."/>
            <person name="Grigoriev I.V."/>
            <person name="Hibbett D.S."/>
            <person name="Martin F."/>
            <person name="Nordberg H.P."/>
            <person name="Cantor M.N."/>
            <person name="Hua S.X."/>
        </authorList>
    </citation>
    <scope>NUCLEOTIDE SEQUENCE [LARGE SCALE GENOMIC DNA]</scope>
    <source>
        <strain evidence="1 2">LaAM-08-1</strain>
    </source>
</reference>
<dbReference type="AlphaFoldDB" id="A0A0C9XEX0"/>
<name>A0A0C9XEX0_9AGAR</name>
<proteinExistence type="predicted"/>
<evidence type="ECO:0000313" key="1">
    <source>
        <dbReference type="EMBL" id="KIK03421.1"/>
    </source>
</evidence>
<gene>
    <name evidence="1" type="ORF">K443DRAFT_476599</name>
</gene>
<evidence type="ECO:0000313" key="2">
    <source>
        <dbReference type="Proteomes" id="UP000054477"/>
    </source>
</evidence>
<keyword evidence="2" id="KW-1185">Reference proteome</keyword>
<protein>
    <submittedName>
        <fullName evidence="1">Uncharacterized protein</fullName>
    </submittedName>
</protein>
<organism evidence="1 2">
    <name type="scientific">Laccaria amethystina LaAM-08-1</name>
    <dbReference type="NCBI Taxonomy" id="1095629"/>
    <lineage>
        <taxon>Eukaryota</taxon>
        <taxon>Fungi</taxon>
        <taxon>Dikarya</taxon>
        <taxon>Basidiomycota</taxon>
        <taxon>Agaricomycotina</taxon>
        <taxon>Agaricomycetes</taxon>
        <taxon>Agaricomycetidae</taxon>
        <taxon>Agaricales</taxon>
        <taxon>Agaricineae</taxon>
        <taxon>Hydnangiaceae</taxon>
        <taxon>Laccaria</taxon>
    </lineage>
</organism>
<accession>A0A0C9XEX0</accession>
<dbReference type="HOGENOM" id="CLU_2722619_0_0_1"/>
<reference evidence="2" key="2">
    <citation type="submission" date="2015-01" db="EMBL/GenBank/DDBJ databases">
        <title>Evolutionary Origins and Diversification of the Mycorrhizal Mutualists.</title>
        <authorList>
            <consortium name="DOE Joint Genome Institute"/>
            <consortium name="Mycorrhizal Genomics Consortium"/>
            <person name="Kohler A."/>
            <person name="Kuo A."/>
            <person name="Nagy L.G."/>
            <person name="Floudas D."/>
            <person name="Copeland A."/>
            <person name="Barry K.W."/>
            <person name="Cichocki N."/>
            <person name="Veneault-Fourrey C."/>
            <person name="LaButti K."/>
            <person name="Lindquist E.A."/>
            <person name="Lipzen A."/>
            <person name="Lundell T."/>
            <person name="Morin E."/>
            <person name="Murat C."/>
            <person name="Riley R."/>
            <person name="Ohm R."/>
            <person name="Sun H."/>
            <person name="Tunlid A."/>
            <person name="Henrissat B."/>
            <person name="Grigoriev I.V."/>
            <person name="Hibbett D.S."/>
            <person name="Martin F."/>
        </authorList>
    </citation>
    <scope>NUCLEOTIDE SEQUENCE [LARGE SCALE GENOMIC DNA]</scope>
    <source>
        <strain evidence="2">LaAM-08-1</strain>
    </source>
</reference>